<sequence>YIMHRNISLLLLLIIVNYSTNILAQEDDSILPGQKKAIRTLAEKQGFNNETLNEYLQQERGITLIFLSKKDASDIIRLFQSGNAPTPADIRTPEPVEIINKPDPQVIAPKPVKTRIRKEKPKPKIAENLEVGMSKRFHLIDGNIIQGEIIKMEELVCHIETIDGLLYIPSEDILEETATITKKDDTRYIGPVLRETLEEIVLRSKYGDVVISKRDVKEMDRYHGGKRVPWLEEKKTFFRGEVILTDIFSDPTAFPLTPNTFYISGLSLGYGFTDRFMVRTRFGSDFQGDLNFMPHFRFYHRQTGASRRAAAVGGHLFNHHPMETVVAKYSKYVYREDSDQKIFLDKDDSSSVGAVLGNKDTDFYWELYTVLSSRRSMANKRGEVGWHVGAKTNSLALQKPDLSDGFKWESFIPFRLWAAFEYDLSKSLKLAGIMWVDNGHKFRDFGQVWDDYTVDTPFILDAK</sequence>
<proteinExistence type="predicted"/>
<feature type="non-terminal residue" evidence="1">
    <location>
        <position position="1"/>
    </location>
</feature>
<gene>
    <name evidence="1" type="ORF">METZ01_LOCUS241978</name>
</gene>
<dbReference type="EMBL" id="UINC01062469">
    <property type="protein sequence ID" value="SVB89124.1"/>
    <property type="molecule type" value="Genomic_DNA"/>
</dbReference>
<name>A0A382HP33_9ZZZZ</name>
<protein>
    <submittedName>
        <fullName evidence="1">Uncharacterized protein</fullName>
    </submittedName>
</protein>
<feature type="non-terminal residue" evidence="1">
    <location>
        <position position="463"/>
    </location>
</feature>
<accession>A0A382HP33</accession>
<dbReference type="AlphaFoldDB" id="A0A382HP33"/>
<reference evidence="1" key="1">
    <citation type="submission" date="2018-05" db="EMBL/GenBank/DDBJ databases">
        <authorList>
            <person name="Lanie J.A."/>
            <person name="Ng W.-L."/>
            <person name="Kazmierczak K.M."/>
            <person name="Andrzejewski T.M."/>
            <person name="Davidsen T.M."/>
            <person name="Wayne K.J."/>
            <person name="Tettelin H."/>
            <person name="Glass J.I."/>
            <person name="Rusch D."/>
            <person name="Podicherti R."/>
            <person name="Tsui H.-C.T."/>
            <person name="Winkler M.E."/>
        </authorList>
    </citation>
    <scope>NUCLEOTIDE SEQUENCE</scope>
</reference>
<evidence type="ECO:0000313" key="1">
    <source>
        <dbReference type="EMBL" id="SVB89124.1"/>
    </source>
</evidence>
<organism evidence="1">
    <name type="scientific">marine metagenome</name>
    <dbReference type="NCBI Taxonomy" id="408172"/>
    <lineage>
        <taxon>unclassified sequences</taxon>
        <taxon>metagenomes</taxon>
        <taxon>ecological metagenomes</taxon>
    </lineage>
</organism>